<gene>
    <name evidence="1" type="ORF">JZ786_05885</name>
</gene>
<dbReference type="EMBL" id="CP071182">
    <property type="protein sequence ID" value="QSO48516.1"/>
    <property type="molecule type" value="Genomic_DNA"/>
</dbReference>
<sequence>MPTVVTTHLFDTTGGTVAAKVGNTNIQLSVPQGAFTTQDEVTVTTGTSSDVTSLVKGLPKGSVATIFGVNFSGGTPTKPIIVTIIDPSIPADGLMYKLTFKGQLVPLKSTVISGKAVVSFTSDPDFVVLAVKSKQRVMTFARHASIVPAIINQDAGTEKTYMPIWYVMQLLRELNIQSKWDGHHWYLTTATPKSYDHMNAGSGDMQIYVDGTLVQSVTGLYGTDPSTGRTTTFMPILYLQQALTKLGVQNTWDGTTWSLT</sequence>
<dbReference type="KEGG" id="afx:JZ786_05885"/>
<dbReference type="Proteomes" id="UP000663505">
    <property type="component" value="Chromosome"/>
</dbReference>
<proteinExistence type="predicted"/>
<reference evidence="1 2" key="1">
    <citation type="submission" date="2021-02" db="EMBL/GenBank/DDBJ databases">
        <title>Alicyclobacillus curvatus sp. nov. and Alicyclobacillus mengziensis sp. nov., two acidophilic bacteria isolated from acid mine drainage.</title>
        <authorList>
            <person name="Huang Y."/>
        </authorList>
    </citation>
    <scope>NUCLEOTIDE SEQUENCE [LARGE SCALE GENOMIC DNA]</scope>
    <source>
        <strain evidence="1 2">S30H14</strain>
    </source>
</reference>
<dbReference type="AlphaFoldDB" id="A0A9X7W0L9"/>
<dbReference type="RefSeq" id="WP_206657851.1">
    <property type="nucleotide sequence ID" value="NZ_CP071182.1"/>
</dbReference>
<evidence type="ECO:0000313" key="2">
    <source>
        <dbReference type="Proteomes" id="UP000663505"/>
    </source>
</evidence>
<name>A0A9X7W0L9_9BACL</name>
<organism evidence="1 2">
    <name type="scientific">Alicyclobacillus mengziensis</name>
    <dbReference type="NCBI Taxonomy" id="2931921"/>
    <lineage>
        <taxon>Bacteria</taxon>
        <taxon>Bacillati</taxon>
        <taxon>Bacillota</taxon>
        <taxon>Bacilli</taxon>
        <taxon>Bacillales</taxon>
        <taxon>Alicyclobacillaceae</taxon>
        <taxon>Alicyclobacillus</taxon>
    </lineage>
</organism>
<evidence type="ECO:0008006" key="3">
    <source>
        <dbReference type="Google" id="ProtNLM"/>
    </source>
</evidence>
<evidence type="ECO:0000313" key="1">
    <source>
        <dbReference type="EMBL" id="QSO48516.1"/>
    </source>
</evidence>
<keyword evidence="2" id="KW-1185">Reference proteome</keyword>
<protein>
    <recommendedName>
        <fullName evidence="3">Copper amine oxidase-like N-terminal domain-containing protein</fullName>
    </recommendedName>
</protein>
<accession>A0A9X7W0L9</accession>